<evidence type="ECO:0000313" key="4">
    <source>
        <dbReference type="Proteomes" id="UP000596252"/>
    </source>
</evidence>
<name>A0ABX7G795_9GAMM</name>
<sequence length="137" mass="15547">MKTTVQTLIDAPIAMVWQAWTTPSHICQWNFAANSWCCPSAEIDLREGGTFSYRMEARDGSMGFDFGGTITHLFPGSALSFLMEDGREVQVTMRQTGEGVLLEEIFDNEDQHTAEQQREGWQAILNNFRQHVESLRS</sequence>
<dbReference type="EMBL" id="CP069213">
    <property type="protein sequence ID" value="QRH03133.1"/>
    <property type="molecule type" value="Genomic_DNA"/>
</dbReference>
<dbReference type="InterPro" id="IPR023393">
    <property type="entry name" value="START-like_dom_sf"/>
</dbReference>
<organism evidence="3 4">
    <name type="scientific">Shewanella litorisediminis</name>
    <dbReference type="NCBI Taxonomy" id="1173586"/>
    <lineage>
        <taxon>Bacteria</taxon>
        <taxon>Pseudomonadati</taxon>
        <taxon>Pseudomonadota</taxon>
        <taxon>Gammaproteobacteria</taxon>
        <taxon>Alteromonadales</taxon>
        <taxon>Shewanellaceae</taxon>
        <taxon>Shewanella</taxon>
    </lineage>
</organism>
<dbReference type="CDD" id="cd08897">
    <property type="entry name" value="SRPBCC_CalC_Aha1-like_4"/>
    <property type="match status" value="1"/>
</dbReference>
<dbReference type="Pfam" id="PF08327">
    <property type="entry name" value="AHSA1"/>
    <property type="match status" value="1"/>
</dbReference>
<protein>
    <submittedName>
        <fullName evidence="3">SRPBCC family protein</fullName>
    </submittedName>
</protein>
<dbReference type="InterPro" id="IPR013538">
    <property type="entry name" value="ASHA1/2-like_C"/>
</dbReference>
<keyword evidence="4" id="KW-1185">Reference proteome</keyword>
<dbReference type="Proteomes" id="UP000596252">
    <property type="component" value="Chromosome"/>
</dbReference>
<dbReference type="SUPFAM" id="SSF55961">
    <property type="entry name" value="Bet v1-like"/>
    <property type="match status" value="1"/>
</dbReference>
<dbReference type="RefSeq" id="WP_203326696.1">
    <property type="nucleotide sequence ID" value="NZ_CP069213.1"/>
</dbReference>
<gene>
    <name evidence="3" type="ORF">JQC75_06940</name>
</gene>
<proteinExistence type="inferred from homology"/>
<feature type="domain" description="Activator of Hsp90 ATPase homologue 1/2-like C-terminal" evidence="2">
    <location>
        <begin position="10"/>
        <end position="133"/>
    </location>
</feature>
<evidence type="ECO:0000259" key="2">
    <source>
        <dbReference type="Pfam" id="PF08327"/>
    </source>
</evidence>
<comment type="similarity">
    <text evidence="1">Belongs to the AHA1 family.</text>
</comment>
<accession>A0ABX7G795</accession>
<evidence type="ECO:0000256" key="1">
    <source>
        <dbReference type="ARBA" id="ARBA00006817"/>
    </source>
</evidence>
<dbReference type="Gene3D" id="3.30.530.20">
    <property type="match status" value="1"/>
</dbReference>
<evidence type="ECO:0000313" key="3">
    <source>
        <dbReference type="EMBL" id="QRH03133.1"/>
    </source>
</evidence>
<reference evidence="3 4" key="1">
    <citation type="journal article" date="2012" name="Antonie Van Leeuwenhoek">
        <title>Shewanella litorisediminis sp. nov., a gammaproteobacterium isolated from a tidal flat sediment.</title>
        <authorList>
            <person name="Lee M.H."/>
            <person name="Yoon J.H."/>
        </authorList>
    </citation>
    <scope>NUCLEOTIDE SEQUENCE [LARGE SCALE GENOMIC DNA]</scope>
    <source>
        <strain evidence="3 4">SMK1-12</strain>
    </source>
</reference>